<name>A0A0N4VQC0_ENTVE</name>
<sequence length="158" mass="16601">MSSTKWKRQAAVGIDLLNEASNVAAVQQLLRTNPYWANYMASSSLMQPRLGNFQGTNPFPLGFHPGVPGVLSLNSIQNIAATTPNSTSSSSSSSSSSSTSSSVTSATLPTTVSANSLTLPVYPFHLPPTSFSLNFTAGNLNSEQNNAVLTSDEKSESK</sequence>
<protein>
    <submittedName>
        <fullName evidence="4">Protein pangolin</fullName>
    </submittedName>
</protein>
<dbReference type="OrthoDB" id="6159439at2759"/>
<reference evidence="2 3" key="2">
    <citation type="submission" date="2018-10" db="EMBL/GenBank/DDBJ databases">
        <authorList>
            <consortium name="Pathogen Informatics"/>
        </authorList>
    </citation>
    <scope>NUCLEOTIDE SEQUENCE [LARGE SCALE GENOMIC DNA]</scope>
</reference>
<dbReference type="EMBL" id="UXUI01014339">
    <property type="protein sequence ID" value="VDD97615.1"/>
    <property type="molecule type" value="Genomic_DNA"/>
</dbReference>
<dbReference type="Proteomes" id="UP000274131">
    <property type="component" value="Unassembled WGS sequence"/>
</dbReference>
<dbReference type="AlphaFoldDB" id="A0A0N4VQC0"/>
<proteinExistence type="predicted"/>
<dbReference type="WBParaSite" id="EVEC_0001321901-mRNA-1">
    <property type="protein sequence ID" value="EVEC_0001321901-mRNA-1"/>
    <property type="gene ID" value="EVEC_0001321901"/>
</dbReference>
<organism evidence="4">
    <name type="scientific">Enterobius vermicularis</name>
    <name type="common">Human pinworm</name>
    <dbReference type="NCBI Taxonomy" id="51028"/>
    <lineage>
        <taxon>Eukaryota</taxon>
        <taxon>Metazoa</taxon>
        <taxon>Ecdysozoa</taxon>
        <taxon>Nematoda</taxon>
        <taxon>Chromadorea</taxon>
        <taxon>Rhabditida</taxon>
        <taxon>Spirurina</taxon>
        <taxon>Oxyuridomorpha</taxon>
        <taxon>Oxyuroidea</taxon>
        <taxon>Oxyuridae</taxon>
        <taxon>Enterobius</taxon>
    </lineage>
</organism>
<evidence type="ECO:0000313" key="3">
    <source>
        <dbReference type="Proteomes" id="UP000274131"/>
    </source>
</evidence>
<evidence type="ECO:0000313" key="2">
    <source>
        <dbReference type="EMBL" id="VDD97615.1"/>
    </source>
</evidence>
<evidence type="ECO:0000256" key="1">
    <source>
        <dbReference type="SAM" id="MobiDB-lite"/>
    </source>
</evidence>
<accession>A0A0N4VQC0</accession>
<gene>
    <name evidence="2" type="ORF">EVEC_LOCUS12366</name>
</gene>
<reference evidence="4" key="1">
    <citation type="submission" date="2017-02" db="UniProtKB">
        <authorList>
            <consortium name="WormBaseParasite"/>
        </authorList>
    </citation>
    <scope>IDENTIFICATION</scope>
</reference>
<evidence type="ECO:0000313" key="4">
    <source>
        <dbReference type="WBParaSite" id="EVEC_0001321901-mRNA-1"/>
    </source>
</evidence>
<dbReference type="STRING" id="51028.A0A0N4VQC0"/>
<feature type="region of interest" description="Disordered" evidence="1">
    <location>
        <begin position="82"/>
        <end position="106"/>
    </location>
</feature>
<keyword evidence="3" id="KW-1185">Reference proteome</keyword>